<proteinExistence type="predicted"/>
<keyword evidence="1" id="KW-0472">Membrane</keyword>
<sequence length="100" mass="11880">MRIHSFSHPCLSLLICFFFPALPCYNSYCCYVQFYPFYSGDHIYLSFAGDEAICFLSPKEHDPSLSFHFISFLFVFPLINCTFDLYFRALHEVYWITSLR</sequence>
<feature type="transmembrane region" description="Helical" evidence="1">
    <location>
        <begin position="65"/>
        <end position="87"/>
    </location>
</feature>
<evidence type="ECO:0000313" key="4">
    <source>
        <dbReference type="Proteomes" id="UP000234275"/>
    </source>
</evidence>
<reference evidence="3 4" key="1">
    <citation type="submission" date="2016-12" db="EMBL/GenBank/DDBJ databases">
        <title>The genomes of Aspergillus section Nigri reveals drivers in fungal speciation.</title>
        <authorList>
            <consortium name="DOE Joint Genome Institute"/>
            <person name="Vesth T.C."/>
            <person name="Nybo J."/>
            <person name="Theobald S."/>
            <person name="Brandl J."/>
            <person name="Frisvad J.C."/>
            <person name="Nielsen K.F."/>
            <person name="Lyhne E.K."/>
            <person name="Kogle M.E."/>
            <person name="Kuo A."/>
            <person name="Riley R."/>
            <person name="Clum A."/>
            <person name="Nolan M."/>
            <person name="Lipzen A."/>
            <person name="Salamov A."/>
            <person name="Henrissat B."/>
            <person name="Wiebenga A."/>
            <person name="De Vries R.P."/>
            <person name="Grigoriev I.V."/>
            <person name="Mortensen U.H."/>
            <person name="Andersen M.R."/>
            <person name="Baker S.E."/>
        </authorList>
    </citation>
    <scope>NUCLEOTIDE SEQUENCE [LARGE SCALE GENOMIC DNA]</scope>
    <source>
        <strain evidence="3 4">IBT 23096</strain>
    </source>
</reference>
<protein>
    <recommendedName>
        <fullName evidence="5">Secreted protein</fullName>
    </recommendedName>
</protein>
<keyword evidence="2" id="KW-0732">Signal</keyword>
<dbReference type="RefSeq" id="XP_024704827.1">
    <property type="nucleotide sequence ID" value="XM_024842693.1"/>
</dbReference>
<dbReference type="AlphaFoldDB" id="A0A2I2G9H3"/>
<keyword evidence="1" id="KW-0812">Transmembrane</keyword>
<feature type="chain" id="PRO_5014188033" description="Secreted protein" evidence="2">
    <location>
        <begin position="24"/>
        <end position="100"/>
    </location>
</feature>
<feature type="signal peptide" evidence="2">
    <location>
        <begin position="1"/>
        <end position="23"/>
    </location>
</feature>
<keyword evidence="4" id="KW-1185">Reference proteome</keyword>
<evidence type="ECO:0000256" key="1">
    <source>
        <dbReference type="SAM" id="Phobius"/>
    </source>
</evidence>
<name>A0A2I2G9H3_9EURO</name>
<dbReference type="VEuPathDB" id="FungiDB:P170DRAFT_186086"/>
<comment type="caution">
    <text evidence="3">The sequence shown here is derived from an EMBL/GenBank/DDBJ whole genome shotgun (WGS) entry which is preliminary data.</text>
</comment>
<dbReference type="GeneID" id="36550391"/>
<organism evidence="3 4">
    <name type="scientific">Aspergillus steynii IBT 23096</name>
    <dbReference type="NCBI Taxonomy" id="1392250"/>
    <lineage>
        <taxon>Eukaryota</taxon>
        <taxon>Fungi</taxon>
        <taxon>Dikarya</taxon>
        <taxon>Ascomycota</taxon>
        <taxon>Pezizomycotina</taxon>
        <taxon>Eurotiomycetes</taxon>
        <taxon>Eurotiomycetidae</taxon>
        <taxon>Eurotiales</taxon>
        <taxon>Aspergillaceae</taxon>
        <taxon>Aspergillus</taxon>
        <taxon>Aspergillus subgen. Circumdati</taxon>
    </lineage>
</organism>
<dbReference type="EMBL" id="MSFO01000004">
    <property type="protein sequence ID" value="PLB49525.1"/>
    <property type="molecule type" value="Genomic_DNA"/>
</dbReference>
<keyword evidence="1" id="KW-1133">Transmembrane helix</keyword>
<evidence type="ECO:0000313" key="3">
    <source>
        <dbReference type="EMBL" id="PLB49525.1"/>
    </source>
</evidence>
<gene>
    <name evidence="3" type="ORF">P170DRAFT_186086</name>
</gene>
<evidence type="ECO:0000256" key="2">
    <source>
        <dbReference type="SAM" id="SignalP"/>
    </source>
</evidence>
<dbReference type="Proteomes" id="UP000234275">
    <property type="component" value="Unassembled WGS sequence"/>
</dbReference>
<evidence type="ECO:0008006" key="5">
    <source>
        <dbReference type="Google" id="ProtNLM"/>
    </source>
</evidence>
<accession>A0A2I2G9H3</accession>